<dbReference type="Proteomes" id="UP000250079">
    <property type="component" value="Chromosome"/>
</dbReference>
<dbReference type="PANTHER" id="PTHR43643">
    <property type="entry name" value="HISTIDINOL-PHOSPHATE AMINOTRANSFERASE 2"/>
    <property type="match status" value="1"/>
</dbReference>
<dbReference type="RefSeq" id="WP_088916442.1">
    <property type="nucleotide sequence ID" value="NZ_CP018632.1"/>
</dbReference>
<dbReference type="KEGG" id="gai:IMCC3135_04185"/>
<evidence type="ECO:0000313" key="9">
    <source>
        <dbReference type="Proteomes" id="UP000250079"/>
    </source>
</evidence>
<evidence type="ECO:0000256" key="5">
    <source>
        <dbReference type="ARBA" id="ARBA00022898"/>
    </source>
</evidence>
<dbReference type="InterPro" id="IPR015422">
    <property type="entry name" value="PyrdxlP-dep_Trfase_small"/>
</dbReference>
<dbReference type="SUPFAM" id="SSF53383">
    <property type="entry name" value="PLP-dependent transferases"/>
    <property type="match status" value="1"/>
</dbReference>
<name>A0A2Z2NQ79_9GAMM</name>
<comment type="similarity">
    <text evidence="2">Belongs to the class-II pyridoxal-phosphate-dependent aminotransferase family. Histidinol-phosphate aminotransferase subfamily.</text>
</comment>
<dbReference type="Gene3D" id="3.40.640.10">
    <property type="entry name" value="Type I PLP-dependent aspartate aminotransferase-like (Major domain)"/>
    <property type="match status" value="1"/>
</dbReference>
<dbReference type="AlphaFoldDB" id="A0A2Z2NQ79"/>
<keyword evidence="4 8" id="KW-0808">Transferase</keyword>
<dbReference type="CDD" id="cd00609">
    <property type="entry name" value="AAT_like"/>
    <property type="match status" value="1"/>
</dbReference>
<keyword evidence="3 8" id="KW-0032">Aminotransferase</keyword>
<dbReference type="GO" id="GO:0030170">
    <property type="term" value="F:pyridoxal phosphate binding"/>
    <property type="evidence" value="ECO:0007669"/>
    <property type="project" value="InterPro"/>
</dbReference>
<proteinExistence type="inferred from homology"/>
<evidence type="ECO:0000256" key="1">
    <source>
        <dbReference type="ARBA" id="ARBA00001933"/>
    </source>
</evidence>
<protein>
    <submittedName>
        <fullName evidence="8">Histidinol-phosphate aminotransferase</fullName>
        <ecNumber evidence="8">2.6.1.9</ecNumber>
    </submittedName>
</protein>
<dbReference type="InterPro" id="IPR050106">
    <property type="entry name" value="HistidinolP_aminotransfase"/>
</dbReference>
<dbReference type="OrthoDB" id="9813612at2"/>
<dbReference type="GO" id="GO:0004400">
    <property type="term" value="F:histidinol-phosphate transaminase activity"/>
    <property type="evidence" value="ECO:0007669"/>
    <property type="project" value="UniProtKB-EC"/>
</dbReference>
<feature type="domain" description="Aminotransferase class I/classII large" evidence="7">
    <location>
        <begin position="35"/>
        <end position="359"/>
    </location>
</feature>
<evidence type="ECO:0000256" key="6">
    <source>
        <dbReference type="RuleBase" id="RU003693"/>
    </source>
</evidence>
<keyword evidence="5 6" id="KW-0663">Pyridoxal phosphate</keyword>
<dbReference type="InterPro" id="IPR015421">
    <property type="entry name" value="PyrdxlP-dep_Trfase_major"/>
</dbReference>
<evidence type="ECO:0000256" key="4">
    <source>
        <dbReference type="ARBA" id="ARBA00022679"/>
    </source>
</evidence>
<dbReference type="Gene3D" id="3.90.1150.10">
    <property type="entry name" value="Aspartate Aminotransferase, domain 1"/>
    <property type="match status" value="1"/>
</dbReference>
<dbReference type="Pfam" id="PF00155">
    <property type="entry name" value="Aminotran_1_2"/>
    <property type="match status" value="1"/>
</dbReference>
<evidence type="ECO:0000256" key="3">
    <source>
        <dbReference type="ARBA" id="ARBA00022576"/>
    </source>
</evidence>
<reference evidence="8 9" key="1">
    <citation type="submission" date="2016-12" db="EMBL/GenBank/DDBJ databases">
        <authorList>
            <person name="Song W.-J."/>
            <person name="Kurnit D.M."/>
        </authorList>
    </citation>
    <scope>NUCLEOTIDE SEQUENCE [LARGE SCALE GENOMIC DNA]</scope>
    <source>
        <strain evidence="8 9">IMCC3135</strain>
    </source>
</reference>
<sequence>MSIPFTPLLKSLPASVPFTGPETLERQRGSQFKARLGANESAFGISSRAALAISEHIGTSGCSWYGDPENHDLRSLLAQKHGVDMDCLCVDAGIDALLGLTVRMTIEPGTPVVSSLGAYPTFNYHVAGFGGVLHTVPYKNHHEDPDALIDCARQHNARLVYLSNPDNPMGTSLSADVTQSMIERLPEGCILLLDEAYAEFMTDHELPELDMDNRQLIRFRTFSKAYGLAGMRIGYAMGNPELISGFNRIRNHFAVNRLAQIAAVASLEDTKILPSVLQKVSAGRQRIYDLADSLQLPYLRSSTNFVTVDMGSSQRAAEILAALNEQGIFLRKPMVPPQDRFIRFGVGTENEHAMLAQALGALLEN</sequence>
<evidence type="ECO:0000259" key="7">
    <source>
        <dbReference type="Pfam" id="PF00155"/>
    </source>
</evidence>
<dbReference type="InterPro" id="IPR001917">
    <property type="entry name" value="Aminotrans_II_pyridoxalP_BS"/>
</dbReference>
<dbReference type="EMBL" id="CP018632">
    <property type="protein sequence ID" value="ASJ70950.1"/>
    <property type="molecule type" value="Genomic_DNA"/>
</dbReference>
<accession>A0A2Z2NQ79</accession>
<evidence type="ECO:0000313" key="8">
    <source>
        <dbReference type="EMBL" id="ASJ70950.1"/>
    </source>
</evidence>
<dbReference type="InterPro" id="IPR004839">
    <property type="entry name" value="Aminotransferase_I/II_large"/>
</dbReference>
<keyword evidence="9" id="KW-1185">Reference proteome</keyword>
<dbReference type="PANTHER" id="PTHR43643:SF2">
    <property type="entry name" value="INDUCIBLE LYSINE DECARBOXYLASE"/>
    <property type="match status" value="1"/>
</dbReference>
<dbReference type="PROSITE" id="PS00599">
    <property type="entry name" value="AA_TRANSFER_CLASS_2"/>
    <property type="match status" value="1"/>
</dbReference>
<comment type="cofactor">
    <cofactor evidence="1 6">
        <name>pyridoxal 5'-phosphate</name>
        <dbReference type="ChEBI" id="CHEBI:597326"/>
    </cofactor>
</comment>
<dbReference type="EC" id="2.6.1.9" evidence="8"/>
<gene>
    <name evidence="8" type="primary">hisC_2</name>
    <name evidence="8" type="ORF">IMCC3135_04185</name>
</gene>
<dbReference type="InterPro" id="IPR015424">
    <property type="entry name" value="PyrdxlP-dep_Trfase"/>
</dbReference>
<evidence type="ECO:0000256" key="2">
    <source>
        <dbReference type="ARBA" id="ARBA00007970"/>
    </source>
</evidence>
<organism evidence="8 9">
    <name type="scientific">Granulosicoccus antarcticus IMCC3135</name>
    <dbReference type="NCBI Taxonomy" id="1192854"/>
    <lineage>
        <taxon>Bacteria</taxon>
        <taxon>Pseudomonadati</taxon>
        <taxon>Pseudomonadota</taxon>
        <taxon>Gammaproteobacteria</taxon>
        <taxon>Chromatiales</taxon>
        <taxon>Granulosicoccaceae</taxon>
        <taxon>Granulosicoccus</taxon>
    </lineage>
</organism>